<evidence type="ECO:0000259" key="5">
    <source>
        <dbReference type="PROSITE" id="PS51898"/>
    </source>
</evidence>
<dbReference type="AlphaFoldDB" id="A0A220VGT0"/>
<evidence type="ECO:0000313" key="8">
    <source>
        <dbReference type="Proteomes" id="UP000242175"/>
    </source>
</evidence>
<dbReference type="Pfam" id="PF00589">
    <property type="entry name" value="Phage_integrase"/>
    <property type="match status" value="1"/>
</dbReference>
<dbReference type="InterPro" id="IPR013762">
    <property type="entry name" value="Integrase-like_cat_sf"/>
</dbReference>
<gene>
    <name evidence="7" type="ORF">CF386_10325</name>
</gene>
<sequence>MKRVITEISCPITKRESMKVFSKNIASIEPWKEITQQSYAPNTLISFNNDWNHFINFCLEHQMIPLPATPKVIKLYLNHVRKTRKLATIKRYCITISLVHRCHGYVTPVDHQEIKLLLMSIHNDKTNDFKQPAPFRKFHLDQLIEKLGNSERLKDLRDLAIWSLMFEAMLKRTELKLITLNNLDLQNPKSITLTIEDYMFTLSEETSLLISKWLNHSLITEGFLFRSINKHGHIHNQPMDPSSIYRVFRRIAVELNLSHSVIFSGQSPRIGASLDLSEDGYQINEIQSKGRWKSSAMPAQYVGQIAKRNVEMDKFKKKKEWK</sequence>
<dbReference type="InterPro" id="IPR010998">
    <property type="entry name" value="Integrase_recombinase_N"/>
</dbReference>
<dbReference type="InterPro" id="IPR002104">
    <property type="entry name" value="Integrase_catalytic"/>
</dbReference>
<dbReference type="PROSITE" id="PS51900">
    <property type="entry name" value="CB"/>
    <property type="match status" value="1"/>
</dbReference>
<dbReference type="InterPro" id="IPR011010">
    <property type="entry name" value="DNA_brk_join_enz"/>
</dbReference>
<evidence type="ECO:0000256" key="1">
    <source>
        <dbReference type="ARBA" id="ARBA00022908"/>
    </source>
</evidence>
<dbReference type="Gene3D" id="1.10.150.130">
    <property type="match status" value="1"/>
</dbReference>
<dbReference type="InterPro" id="IPR044068">
    <property type="entry name" value="CB"/>
</dbReference>
<dbReference type="SUPFAM" id="SSF56349">
    <property type="entry name" value="DNA breaking-rejoining enzymes"/>
    <property type="match status" value="1"/>
</dbReference>
<dbReference type="GO" id="GO:0003677">
    <property type="term" value="F:DNA binding"/>
    <property type="evidence" value="ECO:0007669"/>
    <property type="project" value="UniProtKB-UniRule"/>
</dbReference>
<dbReference type="GO" id="GO:0006310">
    <property type="term" value="P:DNA recombination"/>
    <property type="evidence" value="ECO:0007669"/>
    <property type="project" value="UniProtKB-KW"/>
</dbReference>
<organism evidence="7 8">
    <name type="scientific">Paraphotobacterium marinum</name>
    <dbReference type="NCBI Taxonomy" id="1755811"/>
    <lineage>
        <taxon>Bacteria</taxon>
        <taxon>Pseudomonadati</taxon>
        <taxon>Pseudomonadota</taxon>
        <taxon>Gammaproteobacteria</taxon>
        <taxon>Vibrionales</taxon>
        <taxon>Vibrionaceae</taxon>
        <taxon>Paraphotobacterium</taxon>
    </lineage>
</organism>
<evidence type="ECO:0000256" key="3">
    <source>
        <dbReference type="ARBA" id="ARBA00023172"/>
    </source>
</evidence>
<keyword evidence="2 4" id="KW-0238">DNA-binding</keyword>
<keyword evidence="3" id="KW-0233">DNA recombination</keyword>
<dbReference type="GO" id="GO:0015074">
    <property type="term" value="P:DNA integration"/>
    <property type="evidence" value="ECO:0007669"/>
    <property type="project" value="UniProtKB-KW"/>
</dbReference>
<accession>A0A220VGT0</accession>
<evidence type="ECO:0000313" key="7">
    <source>
        <dbReference type="EMBL" id="ASK79446.1"/>
    </source>
</evidence>
<dbReference type="SUPFAM" id="SSF47823">
    <property type="entry name" value="lambda integrase-like, N-terminal domain"/>
    <property type="match status" value="1"/>
</dbReference>
<feature type="domain" description="Core-binding (CB)" evidence="6">
    <location>
        <begin position="15"/>
        <end position="104"/>
    </location>
</feature>
<protein>
    <submittedName>
        <fullName evidence="7">Integrase</fullName>
    </submittedName>
</protein>
<dbReference type="OrthoDB" id="5914130at2"/>
<dbReference type="PROSITE" id="PS51898">
    <property type="entry name" value="TYR_RECOMBINASE"/>
    <property type="match status" value="1"/>
</dbReference>
<evidence type="ECO:0000259" key="6">
    <source>
        <dbReference type="PROSITE" id="PS51900"/>
    </source>
</evidence>
<evidence type="ECO:0000256" key="4">
    <source>
        <dbReference type="PROSITE-ProRule" id="PRU01248"/>
    </source>
</evidence>
<dbReference type="Proteomes" id="UP000242175">
    <property type="component" value="Chromosome small"/>
</dbReference>
<proteinExistence type="predicted"/>
<keyword evidence="1" id="KW-0229">DNA integration</keyword>
<feature type="domain" description="Tyr recombinase" evidence="5">
    <location>
        <begin position="130"/>
        <end position="314"/>
    </location>
</feature>
<name>A0A220VGT0_9GAMM</name>
<keyword evidence="8" id="KW-1185">Reference proteome</keyword>
<dbReference type="KEGG" id="pmai:CF386_10325"/>
<dbReference type="RefSeq" id="WP_089074354.1">
    <property type="nucleotide sequence ID" value="NZ_CBCSAM010000004.1"/>
</dbReference>
<evidence type="ECO:0000256" key="2">
    <source>
        <dbReference type="ARBA" id="ARBA00023125"/>
    </source>
</evidence>
<dbReference type="Gene3D" id="1.10.443.10">
    <property type="entry name" value="Intergrase catalytic core"/>
    <property type="match status" value="1"/>
</dbReference>
<reference evidence="7 8" key="1">
    <citation type="journal article" date="2016" name="Int. J. Syst. Evol. Microbiol.">
        <title>Paraphotobacterium marinum gen. nov., sp. nov., a member of the family Vibrionaceae, isolated from surface seawater.</title>
        <authorList>
            <person name="Huang Z."/>
            <person name="Dong C."/>
            <person name="Shao Z."/>
        </authorList>
    </citation>
    <scope>NUCLEOTIDE SEQUENCE [LARGE SCALE GENOMIC DNA]</scope>
    <source>
        <strain evidence="7 8">NSCS20N07D</strain>
    </source>
</reference>
<dbReference type="EMBL" id="CP022356">
    <property type="protein sequence ID" value="ASK79446.1"/>
    <property type="molecule type" value="Genomic_DNA"/>
</dbReference>